<keyword evidence="13 17" id="KW-0560">Oxidoreductase</keyword>
<feature type="active site" description="Proton donor" evidence="17">
    <location>
        <position position="258"/>
    </location>
</feature>
<dbReference type="NCBIfam" id="NF010478">
    <property type="entry name" value="PRK13903.1"/>
    <property type="match status" value="1"/>
</dbReference>
<evidence type="ECO:0000256" key="10">
    <source>
        <dbReference type="ARBA" id="ARBA00022857"/>
    </source>
</evidence>
<keyword evidence="8 17" id="KW-0285">Flavoprotein</keyword>
<dbReference type="Pfam" id="PF02873">
    <property type="entry name" value="MurB_C"/>
    <property type="match status" value="1"/>
</dbReference>
<dbReference type="HAMAP" id="MF_00037">
    <property type="entry name" value="MurB"/>
    <property type="match status" value="1"/>
</dbReference>
<comment type="pathway">
    <text evidence="4 17">Cell wall biogenesis; peptidoglycan biosynthesis.</text>
</comment>
<evidence type="ECO:0000256" key="8">
    <source>
        <dbReference type="ARBA" id="ARBA00022630"/>
    </source>
</evidence>
<name>A0ABP8W2R4_9MICO</name>
<evidence type="ECO:0000256" key="11">
    <source>
        <dbReference type="ARBA" id="ARBA00022960"/>
    </source>
</evidence>
<gene>
    <name evidence="17" type="primary">murB</name>
    <name evidence="19" type="ORF">GCM10025780_22700</name>
</gene>
<evidence type="ECO:0000256" key="15">
    <source>
        <dbReference type="ARBA" id="ARBA00023316"/>
    </source>
</evidence>
<keyword evidence="6 17" id="KW-0963">Cytoplasm</keyword>
<keyword evidence="9 17" id="KW-0274">FAD</keyword>
<dbReference type="InterPro" id="IPR036318">
    <property type="entry name" value="FAD-bd_PCMH-like_sf"/>
</dbReference>
<protein>
    <recommendedName>
        <fullName evidence="17">UDP-N-acetylenolpyruvoylglucosamine reductase</fullName>
        <ecNumber evidence="17">1.3.1.98</ecNumber>
    </recommendedName>
    <alternativeName>
        <fullName evidence="17">UDP-N-acetylmuramate dehydrogenase</fullName>
    </alternativeName>
</protein>
<keyword evidence="15 17" id="KW-0961">Cell wall biogenesis/degradation</keyword>
<sequence>MQVGGAPARLVEATTTDELLAAARAAFVDDEPWFVLGGGSNTLASDDGFDGTVLHVATRGIEAWEARVDQAGASSPDASVDVAASGGSGGGTGRIGLRVAAGEPWDALVAHTVAQGWSGLEALSGIPGSTGASPVQNIGAYGQEVATTLVSVDFLDAETLEFVRIPAANLELGYRTSVFKATAEGPGRRGVITAVEFALTDDEGLSDPIAFPQLATALGVPLGSRVPVAEVRDRVLALRASKGMVLDASDRDTFSCGSFFTNPIVPRSALEGVPADAPRWETTPEAHDVAVPLGEQPAPPPPVVLGDVKLSAAWLIEHAGIARGFHLPGSGAAVSSKHTLALTNRGGATAEEVAQLARFVQSRVVAEFGVVLQPEPVLLGLAL</sequence>
<dbReference type="PROSITE" id="PS51387">
    <property type="entry name" value="FAD_PCMH"/>
    <property type="match status" value="1"/>
</dbReference>
<dbReference type="InterPro" id="IPR016167">
    <property type="entry name" value="FAD-bd_PCMH_sub1"/>
</dbReference>
<evidence type="ECO:0000256" key="12">
    <source>
        <dbReference type="ARBA" id="ARBA00022984"/>
    </source>
</evidence>
<reference evidence="20" key="1">
    <citation type="journal article" date="2019" name="Int. J. Syst. Evol. Microbiol.">
        <title>The Global Catalogue of Microorganisms (GCM) 10K type strain sequencing project: providing services to taxonomists for standard genome sequencing and annotation.</title>
        <authorList>
            <consortium name="The Broad Institute Genomics Platform"/>
            <consortium name="The Broad Institute Genome Sequencing Center for Infectious Disease"/>
            <person name="Wu L."/>
            <person name="Ma J."/>
        </authorList>
    </citation>
    <scope>NUCLEOTIDE SEQUENCE [LARGE SCALE GENOMIC DNA]</scope>
    <source>
        <strain evidence="20">JCM 18956</strain>
    </source>
</reference>
<evidence type="ECO:0000256" key="3">
    <source>
        <dbReference type="ARBA" id="ARBA00004496"/>
    </source>
</evidence>
<comment type="catalytic activity">
    <reaction evidence="16 17">
        <text>UDP-N-acetyl-alpha-D-muramate + NADP(+) = UDP-N-acetyl-3-O-(1-carboxyvinyl)-alpha-D-glucosamine + NADPH + H(+)</text>
        <dbReference type="Rhea" id="RHEA:12248"/>
        <dbReference type="ChEBI" id="CHEBI:15378"/>
        <dbReference type="ChEBI" id="CHEBI:57783"/>
        <dbReference type="ChEBI" id="CHEBI:58349"/>
        <dbReference type="ChEBI" id="CHEBI:68483"/>
        <dbReference type="ChEBI" id="CHEBI:70757"/>
        <dbReference type="EC" id="1.3.1.98"/>
    </reaction>
</comment>
<evidence type="ECO:0000256" key="14">
    <source>
        <dbReference type="ARBA" id="ARBA00023306"/>
    </source>
</evidence>
<dbReference type="InterPro" id="IPR011601">
    <property type="entry name" value="MurB_C"/>
</dbReference>
<dbReference type="InterPro" id="IPR016166">
    <property type="entry name" value="FAD-bd_PCMH"/>
</dbReference>
<comment type="subcellular location">
    <subcellularLocation>
        <location evidence="3 17">Cytoplasm</location>
    </subcellularLocation>
</comment>
<dbReference type="PANTHER" id="PTHR21071:SF4">
    <property type="entry name" value="UDP-N-ACETYLENOLPYRUVOYLGLUCOSAMINE REDUCTASE"/>
    <property type="match status" value="1"/>
</dbReference>
<feature type="domain" description="FAD-binding PCMH-type" evidence="18">
    <location>
        <begin position="3"/>
        <end position="202"/>
    </location>
</feature>
<dbReference type="SUPFAM" id="SSF56176">
    <property type="entry name" value="FAD-binding/transporter-associated domain-like"/>
    <property type="match status" value="1"/>
</dbReference>
<evidence type="ECO:0000259" key="18">
    <source>
        <dbReference type="PROSITE" id="PS51387"/>
    </source>
</evidence>
<evidence type="ECO:0000256" key="6">
    <source>
        <dbReference type="ARBA" id="ARBA00022490"/>
    </source>
</evidence>
<proteinExistence type="inferred from homology"/>
<comment type="function">
    <text evidence="2 17">Cell wall formation.</text>
</comment>
<comment type="cofactor">
    <cofactor evidence="1 17">
        <name>FAD</name>
        <dbReference type="ChEBI" id="CHEBI:57692"/>
    </cofactor>
</comment>
<evidence type="ECO:0000313" key="19">
    <source>
        <dbReference type="EMBL" id="GAA4677441.1"/>
    </source>
</evidence>
<evidence type="ECO:0000256" key="13">
    <source>
        <dbReference type="ARBA" id="ARBA00023002"/>
    </source>
</evidence>
<evidence type="ECO:0000256" key="9">
    <source>
        <dbReference type="ARBA" id="ARBA00022827"/>
    </source>
</evidence>
<keyword evidence="11 17" id="KW-0133">Cell shape</keyword>
<keyword evidence="10 17" id="KW-0521">NADP</keyword>
<dbReference type="EMBL" id="BAABLM010000004">
    <property type="protein sequence ID" value="GAA4677441.1"/>
    <property type="molecule type" value="Genomic_DNA"/>
</dbReference>
<dbReference type="Proteomes" id="UP001501295">
    <property type="component" value="Unassembled WGS sequence"/>
</dbReference>
<dbReference type="PANTHER" id="PTHR21071">
    <property type="entry name" value="UDP-N-ACETYLENOLPYRUVOYLGLUCOSAMINE REDUCTASE"/>
    <property type="match status" value="1"/>
</dbReference>
<dbReference type="Gene3D" id="3.30.43.10">
    <property type="entry name" value="Uridine Diphospho-n-acetylenolpyruvylglucosamine Reductase, domain 2"/>
    <property type="match status" value="1"/>
</dbReference>
<dbReference type="SUPFAM" id="SSF56194">
    <property type="entry name" value="Uridine diphospho-N-Acetylenolpyruvylglucosamine reductase, MurB, C-terminal domain"/>
    <property type="match status" value="1"/>
</dbReference>
<keyword evidence="12 17" id="KW-0573">Peptidoglycan synthesis</keyword>
<keyword evidence="20" id="KW-1185">Reference proteome</keyword>
<evidence type="ECO:0000256" key="16">
    <source>
        <dbReference type="ARBA" id="ARBA00048914"/>
    </source>
</evidence>
<evidence type="ECO:0000256" key="1">
    <source>
        <dbReference type="ARBA" id="ARBA00001974"/>
    </source>
</evidence>
<dbReference type="InterPro" id="IPR036635">
    <property type="entry name" value="MurB_C_sf"/>
</dbReference>
<dbReference type="InterPro" id="IPR006094">
    <property type="entry name" value="Oxid_FAD_bind_N"/>
</dbReference>
<organism evidence="19 20">
    <name type="scientific">Frondihabitans cladoniiphilus</name>
    <dbReference type="NCBI Taxonomy" id="715785"/>
    <lineage>
        <taxon>Bacteria</taxon>
        <taxon>Bacillati</taxon>
        <taxon>Actinomycetota</taxon>
        <taxon>Actinomycetes</taxon>
        <taxon>Micrococcales</taxon>
        <taxon>Microbacteriaceae</taxon>
        <taxon>Frondihabitans</taxon>
    </lineage>
</organism>
<feature type="active site" evidence="17">
    <location>
        <position position="175"/>
    </location>
</feature>
<evidence type="ECO:0000256" key="4">
    <source>
        <dbReference type="ARBA" id="ARBA00004752"/>
    </source>
</evidence>
<comment type="caution">
    <text evidence="19">The sequence shown here is derived from an EMBL/GenBank/DDBJ whole genome shotgun (WGS) entry which is preliminary data.</text>
</comment>
<dbReference type="Gene3D" id="3.90.78.10">
    <property type="entry name" value="UDP-N-acetylenolpyruvoylglucosamine reductase, C-terminal domain"/>
    <property type="match status" value="1"/>
</dbReference>
<evidence type="ECO:0000256" key="2">
    <source>
        <dbReference type="ARBA" id="ARBA00003921"/>
    </source>
</evidence>
<dbReference type="Pfam" id="PF01565">
    <property type="entry name" value="FAD_binding_4"/>
    <property type="match status" value="1"/>
</dbReference>
<dbReference type="EC" id="1.3.1.98" evidence="17"/>
<comment type="similarity">
    <text evidence="5 17">Belongs to the MurB family.</text>
</comment>
<keyword evidence="7 17" id="KW-0132">Cell division</keyword>
<evidence type="ECO:0000256" key="7">
    <source>
        <dbReference type="ARBA" id="ARBA00022618"/>
    </source>
</evidence>
<accession>A0ABP8W2R4</accession>
<evidence type="ECO:0000256" key="17">
    <source>
        <dbReference type="HAMAP-Rule" id="MF_00037"/>
    </source>
</evidence>
<keyword evidence="14 17" id="KW-0131">Cell cycle</keyword>
<feature type="active site" evidence="17">
    <location>
        <position position="375"/>
    </location>
</feature>
<dbReference type="InterPro" id="IPR016169">
    <property type="entry name" value="FAD-bd_PCMH_sub2"/>
</dbReference>
<dbReference type="Gene3D" id="3.30.465.10">
    <property type="match status" value="1"/>
</dbReference>
<evidence type="ECO:0000313" key="20">
    <source>
        <dbReference type="Proteomes" id="UP001501295"/>
    </source>
</evidence>
<dbReference type="InterPro" id="IPR003170">
    <property type="entry name" value="MurB"/>
</dbReference>
<evidence type="ECO:0000256" key="5">
    <source>
        <dbReference type="ARBA" id="ARBA00010485"/>
    </source>
</evidence>